<evidence type="ECO:0000256" key="5">
    <source>
        <dbReference type="ARBA" id="ARBA00023152"/>
    </source>
</evidence>
<comment type="similarity">
    <text evidence="2">Belongs to the archaeal-type GPI family.</text>
</comment>
<dbReference type="EC" id="5.3.1.9" evidence="3"/>
<dbReference type="Gene3D" id="2.60.120.10">
    <property type="entry name" value="Jelly Rolls"/>
    <property type="match status" value="1"/>
</dbReference>
<dbReference type="InterPro" id="IPR010551">
    <property type="entry name" value="G6P_isomerase_prok"/>
</dbReference>
<gene>
    <name evidence="8" type="ORF">A3B54_04605</name>
</gene>
<dbReference type="UniPathway" id="UPA00109">
    <property type="reaction ID" value="UER00181"/>
</dbReference>
<organism evidence="8 9">
    <name type="scientific">Candidatus Curtissbacteria bacterium RIFCSPLOWO2_01_FULL_42_50</name>
    <dbReference type="NCBI Taxonomy" id="1797730"/>
    <lineage>
        <taxon>Bacteria</taxon>
        <taxon>Candidatus Curtissiibacteriota</taxon>
    </lineage>
</organism>
<dbReference type="SUPFAM" id="SSF51182">
    <property type="entry name" value="RmlC-like cupins"/>
    <property type="match status" value="1"/>
</dbReference>
<accession>A0A1F5H4M7</accession>
<protein>
    <recommendedName>
        <fullName evidence="3">glucose-6-phosphate isomerase</fullName>
        <ecNumber evidence="3">5.3.1.9</ecNumber>
    </recommendedName>
</protein>
<evidence type="ECO:0000256" key="2">
    <source>
        <dbReference type="ARBA" id="ARBA00006542"/>
    </source>
</evidence>
<keyword evidence="4" id="KW-0312">Gluconeogenesis</keyword>
<name>A0A1F5H4M7_9BACT</name>
<comment type="caution">
    <text evidence="8">The sequence shown here is derived from an EMBL/GenBank/DDBJ whole genome shotgun (WGS) entry which is preliminary data.</text>
</comment>
<keyword evidence="5" id="KW-0324">Glycolysis</keyword>
<dbReference type="CDD" id="cd02218">
    <property type="entry name" value="cupin_PGI"/>
    <property type="match status" value="1"/>
</dbReference>
<evidence type="ECO:0000313" key="9">
    <source>
        <dbReference type="Proteomes" id="UP000177039"/>
    </source>
</evidence>
<dbReference type="InterPro" id="IPR014710">
    <property type="entry name" value="RmlC-like_jellyroll"/>
</dbReference>
<evidence type="ECO:0000256" key="6">
    <source>
        <dbReference type="ARBA" id="ARBA00029321"/>
    </source>
</evidence>
<feature type="domain" description="Glucose-6-phosphate isomerase prokaryote" evidence="7">
    <location>
        <begin position="42"/>
        <end position="174"/>
    </location>
</feature>
<evidence type="ECO:0000313" key="8">
    <source>
        <dbReference type="EMBL" id="OGD99038.1"/>
    </source>
</evidence>
<evidence type="ECO:0000256" key="4">
    <source>
        <dbReference type="ARBA" id="ARBA00022432"/>
    </source>
</evidence>
<dbReference type="GO" id="GO:0006094">
    <property type="term" value="P:gluconeogenesis"/>
    <property type="evidence" value="ECO:0007669"/>
    <property type="project" value="UniProtKB-KW"/>
</dbReference>
<dbReference type="Proteomes" id="UP000177039">
    <property type="component" value="Unassembled WGS sequence"/>
</dbReference>
<dbReference type="Pfam" id="PF06560">
    <property type="entry name" value="GPI"/>
    <property type="match status" value="1"/>
</dbReference>
<dbReference type="InterPro" id="IPR011051">
    <property type="entry name" value="RmlC_Cupin_sf"/>
</dbReference>
<evidence type="ECO:0000256" key="1">
    <source>
        <dbReference type="ARBA" id="ARBA00004926"/>
    </source>
</evidence>
<evidence type="ECO:0000256" key="3">
    <source>
        <dbReference type="ARBA" id="ARBA00011952"/>
    </source>
</evidence>
<evidence type="ECO:0000259" key="7">
    <source>
        <dbReference type="Pfam" id="PF06560"/>
    </source>
</evidence>
<sequence>MKDYTSQHYASRTHEKMREVLMDPNAEGPEVHYHMIRGGNNQNITVWEPGKVGDEYIKTYGHYHVGDISETYRVLSGEGIAVVQKRATGSDGAPIDDEIEGIFVVHIKPGDALFMPSGWGHLVVNTGSGFLVTIDDSPVSFDKIDPVSLPGHADYESVKEMRGFNYYVVERDSQPVLVKNPLYKKVPEVEIIEASEYPFKK</sequence>
<dbReference type="EMBL" id="MFBT01000025">
    <property type="protein sequence ID" value="OGD99038.1"/>
    <property type="molecule type" value="Genomic_DNA"/>
</dbReference>
<comment type="pathway">
    <text evidence="1">Carbohydrate degradation; glycolysis; D-glyceraldehyde 3-phosphate and glycerone phosphate from D-glucose: step 2/4.</text>
</comment>
<reference evidence="8 9" key="1">
    <citation type="journal article" date="2016" name="Nat. Commun.">
        <title>Thousands of microbial genomes shed light on interconnected biogeochemical processes in an aquifer system.</title>
        <authorList>
            <person name="Anantharaman K."/>
            <person name="Brown C.T."/>
            <person name="Hug L.A."/>
            <person name="Sharon I."/>
            <person name="Castelle C.J."/>
            <person name="Probst A.J."/>
            <person name="Thomas B.C."/>
            <person name="Singh A."/>
            <person name="Wilkins M.J."/>
            <person name="Karaoz U."/>
            <person name="Brodie E.L."/>
            <person name="Williams K.H."/>
            <person name="Hubbard S.S."/>
            <person name="Banfield J.F."/>
        </authorList>
    </citation>
    <scope>NUCLEOTIDE SEQUENCE [LARGE SCALE GENOMIC DNA]</scope>
</reference>
<dbReference type="GO" id="GO:0004347">
    <property type="term" value="F:glucose-6-phosphate isomerase activity"/>
    <property type="evidence" value="ECO:0007669"/>
    <property type="project" value="UniProtKB-EC"/>
</dbReference>
<dbReference type="GO" id="GO:0006096">
    <property type="term" value="P:glycolytic process"/>
    <property type="evidence" value="ECO:0007669"/>
    <property type="project" value="UniProtKB-UniPathway"/>
</dbReference>
<dbReference type="AlphaFoldDB" id="A0A1F5H4M7"/>
<comment type="catalytic activity">
    <reaction evidence="6">
        <text>alpha-D-glucose 6-phosphate = beta-D-fructose 6-phosphate</text>
        <dbReference type="Rhea" id="RHEA:11816"/>
        <dbReference type="ChEBI" id="CHEBI:57634"/>
        <dbReference type="ChEBI" id="CHEBI:58225"/>
        <dbReference type="EC" id="5.3.1.9"/>
    </reaction>
</comment>
<dbReference type="GO" id="GO:0005737">
    <property type="term" value="C:cytoplasm"/>
    <property type="evidence" value="ECO:0007669"/>
    <property type="project" value="InterPro"/>
</dbReference>
<proteinExistence type="inferred from homology"/>